<evidence type="ECO:0000256" key="1">
    <source>
        <dbReference type="ARBA" id="ARBA00023015"/>
    </source>
</evidence>
<feature type="non-terminal residue" evidence="5">
    <location>
        <position position="243"/>
    </location>
</feature>
<dbReference type="InterPro" id="IPR000843">
    <property type="entry name" value="HTH_LacI"/>
</dbReference>
<dbReference type="PANTHER" id="PTHR30146">
    <property type="entry name" value="LACI-RELATED TRANSCRIPTIONAL REPRESSOR"/>
    <property type="match status" value="1"/>
</dbReference>
<keyword evidence="3" id="KW-0804">Transcription</keyword>
<keyword evidence="2" id="KW-0238">DNA-binding</keyword>
<dbReference type="GO" id="GO:0003700">
    <property type="term" value="F:DNA-binding transcription factor activity"/>
    <property type="evidence" value="ECO:0007669"/>
    <property type="project" value="TreeGrafter"/>
</dbReference>
<dbReference type="Proteomes" id="UP000886111">
    <property type="component" value="Unassembled WGS sequence"/>
</dbReference>
<dbReference type="InterPro" id="IPR028082">
    <property type="entry name" value="Peripla_BP_I"/>
</dbReference>
<keyword evidence="1" id="KW-0805">Transcription regulation</keyword>
<dbReference type="PROSITE" id="PS00356">
    <property type="entry name" value="HTH_LACI_1"/>
    <property type="match status" value="1"/>
</dbReference>
<feature type="domain" description="HTH lacI-type" evidence="4">
    <location>
        <begin position="2"/>
        <end position="56"/>
    </location>
</feature>
<evidence type="ECO:0000256" key="3">
    <source>
        <dbReference type="ARBA" id="ARBA00023163"/>
    </source>
</evidence>
<dbReference type="GO" id="GO:0000976">
    <property type="term" value="F:transcription cis-regulatory region binding"/>
    <property type="evidence" value="ECO:0007669"/>
    <property type="project" value="TreeGrafter"/>
</dbReference>
<evidence type="ECO:0000259" key="4">
    <source>
        <dbReference type="PROSITE" id="PS50932"/>
    </source>
</evidence>
<dbReference type="Gene3D" id="1.10.260.40">
    <property type="entry name" value="lambda repressor-like DNA-binding domains"/>
    <property type="match status" value="1"/>
</dbReference>
<proteinExistence type="predicted"/>
<accession>A0A7V5H6H6</accession>
<evidence type="ECO:0000313" key="5">
    <source>
        <dbReference type="EMBL" id="HHE55398.1"/>
    </source>
</evidence>
<dbReference type="Pfam" id="PF00532">
    <property type="entry name" value="Peripla_BP_1"/>
    <property type="match status" value="1"/>
</dbReference>
<dbReference type="CDD" id="cd06267">
    <property type="entry name" value="PBP1_LacI_sugar_binding-like"/>
    <property type="match status" value="1"/>
</dbReference>
<gene>
    <name evidence="5" type="ORF">ENL21_06415</name>
</gene>
<dbReference type="SUPFAM" id="SSF47413">
    <property type="entry name" value="lambda repressor-like DNA-binding domains"/>
    <property type="match status" value="1"/>
</dbReference>
<dbReference type="SMART" id="SM00354">
    <property type="entry name" value="HTH_LACI"/>
    <property type="match status" value="1"/>
</dbReference>
<dbReference type="SUPFAM" id="SSF53822">
    <property type="entry name" value="Periplasmic binding protein-like I"/>
    <property type="match status" value="1"/>
</dbReference>
<reference evidence="5" key="1">
    <citation type="journal article" date="2020" name="mSystems">
        <title>Genome- and Community-Level Interaction Insights into Carbon Utilization and Element Cycling Functions of Hydrothermarchaeota in Hydrothermal Sediment.</title>
        <authorList>
            <person name="Zhou Z."/>
            <person name="Liu Y."/>
            <person name="Xu W."/>
            <person name="Pan J."/>
            <person name="Luo Z.H."/>
            <person name="Li M."/>
        </authorList>
    </citation>
    <scope>NUCLEOTIDE SEQUENCE [LARGE SCALE GENOMIC DNA]</scope>
    <source>
        <strain evidence="5">HyVt-76</strain>
    </source>
</reference>
<dbReference type="AlphaFoldDB" id="A0A7V5H6H6"/>
<protein>
    <submittedName>
        <fullName evidence="5">LacI family transcriptional regulator</fullName>
    </submittedName>
</protein>
<dbReference type="Gene3D" id="3.40.50.2300">
    <property type="match status" value="2"/>
</dbReference>
<name>A0A7V5H6H6_CALAY</name>
<dbReference type="InterPro" id="IPR010982">
    <property type="entry name" value="Lambda_DNA-bd_dom_sf"/>
</dbReference>
<dbReference type="PANTHER" id="PTHR30146:SF109">
    <property type="entry name" value="HTH-TYPE TRANSCRIPTIONAL REGULATOR GALS"/>
    <property type="match status" value="1"/>
</dbReference>
<dbReference type="EMBL" id="DRTD01000470">
    <property type="protein sequence ID" value="HHE55398.1"/>
    <property type="molecule type" value="Genomic_DNA"/>
</dbReference>
<sequence length="243" mass="27599">MSTIKDIARLANVSVSTVSKALNARADVSERTRKKIIQIAQELNYDVSRLRREAPLVQSQNINVIFCREEKPLSLNPFYSRVLEGIEAELALNHFNLVLSLLPNRKDVPLPAPLASGEVDGAILVGVFNQDFIDRIKRIKQPVVLIDPKIIVEEFTQVLIDNEHGCYMATQYLIEKGHRRIGFISGPLERQSFFQRYLGYKKALQFNDIPIEKELVQTGGLEEGYENTMRLLRLPNRPTAIVS</sequence>
<dbReference type="Pfam" id="PF00356">
    <property type="entry name" value="LacI"/>
    <property type="match status" value="1"/>
</dbReference>
<comment type="caution">
    <text evidence="5">The sequence shown here is derived from an EMBL/GenBank/DDBJ whole genome shotgun (WGS) entry which is preliminary data.</text>
</comment>
<dbReference type="PRINTS" id="PR00036">
    <property type="entry name" value="HTHLACI"/>
</dbReference>
<dbReference type="CDD" id="cd01392">
    <property type="entry name" value="HTH_LacI"/>
    <property type="match status" value="1"/>
</dbReference>
<dbReference type="InterPro" id="IPR001761">
    <property type="entry name" value="Peripla_BP/Lac1_sug-bd_dom"/>
</dbReference>
<organism evidence="5">
    <name type="scientific">Caldithrix abyssi</name>
    <dbReference type="NCBI Taxonomy" id="187145"/>
    <lineage>
        <taxon>Bacteria</taxon>
        <taxon>Pseudomonadati</taxon>
        <taxon>Calditrichota</taxon>
        <taxon>Calditrichia</taxon>
        <taxon>Calditrichales</taxon>
        <taxon>Calditrichaceae</taxon>
        <taxon>Caldithrix</taxon>
    </lineage>
</organism>
<evidence type="ECO:0000256" key="2">
    <source>
        <dbReference type="ARBA" id="ARBA00023125"/>
    </source>
</evidence>
<dbReference type="PROSITE" id="PS50932">
    <property type="entry name" value="HTH_LACI_2"/>
    <property type="match status" value="1"/>
</dbReference>